<dbReference type="AlphaFoldDB" id="A0A2S6I6Y6"/>
<dbReference type="InterPro" id="IPR016193">
    <property type="entry name" value="Cytidine_deaminase-like"/>
</dbReference>
<proteinExistence type="predicted"/>
<dbReference type="GO" id="GO:0008270">
    <property type="term" value="F:zinc ion binding"/>
    <property type="evidence" value="ECO:0007669"/>
    <property type="project" value="InterPro"/>
</dbReference>
<reference evidence="4 5" key="1">
    <citation type="submission" date="2018-02" db="EMBL/GenBank/DDBJ databases">
        <title>Genomic Encyclopedia of Archaeal and Bacterial Type Strains, Phase II (KMG-II): from individual species to whole genera.</title>
        <authorList>
            <person name="Goeker M."/>
        </authorList>
    </citation>
    <scope>NUCLEOTIDE SEQUENCE [LARGE SCALE GENOMIC DNA]</scope>
    <source>
        <strain evidence="4 5">DSM 29526</strain>
    </source>
</reference>
<name>A0A2S6I6Y6_9BACT</name>
<dbReference type="PROSITE" id="PS00903">
    <property type="entry name" value="CYT_DCMP_DEAMINASES_1"/>
    <property type="match status" value="1"/>
</dbReference>
<evidence type="ECO:0000256" key="2">
    <source>
        <dbReference type="ARBA" id="ARBA00022833"/>
    </source>
</evidence>
<dbReference type="PROSITE" id="PS51747">
    <property type="entry name" value="CYT_DCMP_DEAMINASES_2"/>
    <property type="match status" value="1"/>
</dbReference>
<dbReference type="Gene3D" id="3.40.140.10">
    <property type="entry name" value="Cytidine Deaminase, domain 2"/>
    <property type="match status" value="1"/>
</dbReference>
<dbReference type="PANTHER" id="PTHR11079:SF162">
    <property type="entry name" value="RIBOFLAVIN BIOSYNTHESIS PROTEIN PYRD, CHLOROPLASTIC"/>
    <property type="match status" value="1"/>
</dbReference>
<dbReference type="RefSeq" id="WP_104417859.1">
    <property type="nucleotide sequence ID" value="NZ_PTJC01000005.1"/>
</dbReference>
<keyword evidence="2" id="KW-0862">Zinc</keyword>
<gene>
    <name evidence="4" type="ORF">CLV84_0182</name>
</gene>
<dbReference type="Pfam" id="PF00383">
    <property type="entry name" value="dCMP_cyt_deam_1"/>
    <property type="match status" value="1"/>
</dbReference>
<evidence type="ECO:0000313" key="5">
    <source>
        <dbReference type="Proteomes" id="UP000237662"/>
    </source>
</evidence>
<evidence type="ECO:0000259" key="3">
    <source>
        <dbReference type="PROSITE" id="PS51747"/>
    </source>
</evidence>
<keyword evidence="5" id="KW-1185">Reference proteome</keyword>
<dbReference type="SUPFAM" id="SSF53927">
    <property type="entry name" value="Cytidine deaminase-like"/>
    <property type="match status" value="1"/>
</dbReference>
<dbReference type="CDD" id="cd01285">
    <property type="entry name" value="nucleoside_deaminase"/>
    <property type="match status" value="1"/>
</dbReference>
<feature type="domain" description="CMP/dCMP-type deaminase" evidence="3">
    <location>
        <begin position="12"/>
        <end position="130"/>
    </location>
</feature>
<dbReference type="GO" id="GO:0016787">
    <property type="term" value="F:hydrolase activity"/>
    <property type="evidence" value="ECO:0007669"/>
    <property type="project" value="InterPro"/>
</dbReference>
<dbReference type="InterPro" id="IPR016192">
    <property type="entry name" value="APOBEC/CMP_deaminase_Zn-bd"/>
</dbReference>
<evidence type="ECO:0000313" key="4">
    <source>
        <dbReference type="EMBL" id="PPK87245.1"/>
    </source>
</evidence>
<sequence>MNLPLSDPIATERDILFSLLAYSVVYRYWEPIDRGGRGYNVGCILVDTADRVVDYALNHVSQQENATQHGEVRLMTGYLDRPGIYALEGHTIYSTLEPCAMCAGMMTMVSIDRTVNGQPDYYFSKALERLSFDSQSIGGYAPYPRTVTSVVTPAAYSQQLDDAYHQYIREGNAPIITRFLTTEVARRIFERATRDFQNFGVAHPENEIIYKNALNFFRTLPEHPK</sequence>
<evidence type="ECO:0000256" key="1">
    <source>
        <dbReference type="ARBA" id="ARBA00022723"/>
    </source>
</evidence>
<protein>
    <submittedName>
        <fullName evidence="4">Cytidine/deoxycytidylate deaminase-like protein</fullName>
    </submittedName>
</protein>
<dbReference type="EMBL" id="PTJC01000005">
    <property type="protein sequence ID" value="PPK87245.1"/>
    <property type="molecule type" value="Genomic_DNA"/>
</dbReference>
<dbReference type="InterPro" id="IPR002125">
    <property type="entry name" value="CMP_dCMP_dom"/>
</dbReference>
<comment type="caution">
    <text evidence="4">The sequence shown here is derived from an EMBL/GenBank/DDBJ whole genome shotgun (WGS) entry which is preliminary data.</text>
</comment>
<keyword evidence="1" id="KW-0479">Metal-binding</keyword>
<accession>A0A2S6I6Y6</accession>
<dbReference type="Proteomes" id="UP000237662">
    <property type="component" value="Unassembled WGS sequence"/>
</dbReference>
<dbReference type="PANTHER" id="PTHR11079">
    <property type="entry name" value="CYTOSINE DEAMINASE FAMILY MEMBER"/>
    <property type="match status" value="1"/>
</dbReference>
<organism evidence="4 5">
    <name type="scientific">Neolewinella xylanilytica</name>
    <dbReference type="NCBI Taxonomy" id="1514080"/>
    <lineage>
        <taxon>Bacteria</taxon>
        <taxon>Pseudomonadati</taxon>
        <taxon>Bacteroidota</taxon>
        <taxon>Saprospiria</taxon>
        <taxon>Saprospirales</taxon>
        <taxon>Lewinellaceae</taxon>
        <taxon>Neolewinella</taxon>
    </lineage>
</organism>
<dbReference type="OrthoDB" id="9802676at2"/>